<dbReference type="Gene3D" id="3.90.1530.10">
    <property type="entry name" value="Conserved hypothetical protein from pyrococcus furiosus pfu- 392566-001, ParB domain"/>
    <property type="match status" value="1"/>
</dbReference>
<evidence type="ECO:0000313" key="2">
    <source>
        <dbReference type="EMBL" id="UWX64771.1"/>
    </source>
</evidence>
<name>A0ABY5YJA9_9DEIO</name>
<reference evidence="2" key="1">
    <citation type="submission" date="2022-09" db="EMBL/GenBank/DDBJ databases">
        <title>genome sequence of Deinococcus rubellus.</title>
        <authorList>
            <person name="Srinivasan S."/>
        </authorList>
    </citation>
    <scope>NUCLEOTIDE SEQUENCE</scope>
    <source>
        <strain evidence="2">Ant6</strain>
    </source>
</reference>
<accession>A0ABY5YJA9</accession>
<sequence length="74" mass="8167">MKILNQKTEQVSPDRLLPHPRNPNVGRTDVIQASIEELGFYGAIVAQQSTRHILVGHHRHQAAVQAGAEKVPVI</sequence>
<dbReference type="InterPro" id="IPR036086">
    <property type="entry name" value="ParB/Sulfiredoxin_sf"/>
</dbReference>
<proteinExistence type="predicted"/>
<dbReference type="RefSeq" id="WP_260561032.1">
    <property type="nucleotide sequence ID" value="NZ_BAABEC010000009.1"/>
</dbReference>
<evidence type="ECO:0000313" key="3">
    <source>
        <dbReference type="Proteomes" id="UP001060261"/>
    </source>
</evidence>
<feature type="compositionally biased region" description="Polar residues" evidence="1">
    <location>
        <begin position="1"/>
        <end position="11"/>
    </location>
</feature>
<organism evidence="2 3">
    <name type="scientific">Deinococcus rubellus</name>
    <dbReference type="NCBI Taxonomy" id="1889240"/>
    <lineage>
        <taxon>Bacteria</taxon>
        <taxon>Thermotogati</taxon>
        <taxon>Deinococcota</taxon>
        <taxon>Deinococci</taxon>
        <taxon>Deinococcales</taxon>
        <taxon>Deinococcaceae</taxon>
        <taxon>Deinococcus</taxon>
    </lineage>
</organism>
<dbReference type="Proteomes" id="UP001060261">
    <property type="component" value="Chromosome"/>
</dbReference>
<evidence type="ECO:0000256" key="1">
    <source>
        <dbReference type="SAM" id="MobiDB-lite"/>
    </source>
</evidence>
<protein>
    <submittedName>
        <fullName evidence="2">ParB N-terminal domain-containing protein</fullName>
    </submittedName>
</protein>
<dbReference type="EMBL" id="CP104213">
    <property type="protein sequence ID" value="UWX64771.1"/>
    <property type="molecule type" value="Genomic_DNA"/>
</dbReference>
<gene>
    <name evidence="2" type="ORF">N0D28_03670</name>
</gene>
<dbReference type="SUPFAM" id="SSF110849">
    <property type="entry name" value="ParB/Sulfiredoxin"/>
    <property type="match status" value="1"/>
</dbReference>
<feature type="region of interest" description="Disordered" evidence="1">
    <location>
        <begin position="1"/>
        <end position="25"/>
    </location>
</feature>
<keyword evidence="3" id="KW-1185">Reference proteome</keyword>